<keyword evidence="3" id="KW-1185">Reference proteome</keyword>
<feature type="region of interest" description="Disordered" evidence="1">
    <location>
        <begin position="31"/>
        <end position="74"/>
    </location>
</feature>
<organism evidence="2 3">
    <name type="scientific">Stichopus japonicus</name>
    <name type="common">Sea cucumber</name>
    <dbReference type="NCBI Taxonomy" id="307972"/>
    <lineage>
        <taxon>Eukaryota</taxon>
        <taxon>Metazoa</taxon>
        <taxon>Echinodermata</taxon>
        <taxon>Eleutherozoa</taxon>
        <taxon>Echinozoa</taxon>
        <taxon>Holothuroidea</taxon>
        <taxon>Aspidochirotacea</taxon>
        <taxon>Aspidochirotida</taxon>
        <taxon>Stichopodidae</taxon>
        <taxon>Apostichopus</taxon>
    </lineage>
</organism>
<accession>A0A2G8LR21</accession>
<comment type="caution">
    <text evidence="2">The sequence shown here is derived from an EMBL/GenBank/DDBJ whole genome shotgun (WGS) entry which is preliminary data.</text>
</comment>
<evidence type="ECO:0000313" key="2">
    <source>
        <dbReference type="EMBL" id="PIK62685.1"/>
    </source>
</evidence>
<evidence type="ECO:0000256" key="1">
    <source>
        <dbReference type="SAM" id="MobiDB-lite"/>
    </source>
</evidence>
<dbReference type="AlphaFoldDB" id="A0A2G8LR21"/>
<feature type="compositionally biased region" description="Acidic residues" evidence="1">
    <location>
        <begin position="59"/>
        <end position="69"/>
    </location>
</feature>
<reference evidence="2 3" key="1">
    <citation type="journal article" date="2017" name="PLoS Biol.">
        <title>The sea cucumber genome provides insights into morphological evolution and visceral regeneration.</title>
        <authorList>
            <person name="Zhang X."/>
            <person name="Sun L."/>
            <person name="Yuan J."/>
            <person name="Sun Y."/>
            <person name="Gao Y."/>
            <person name="Zhang L."/>
            <person name="Li S."/>
            <person name="Dai H."/>
            <person name="Hamel J.F."/>
            <person name="Liu C."/>
            <person name="Yu Y."/>
            <person name="Liu S."/>
            <person name="Lin W."/>
            <person name="Guo K."/>
            <person name="Jin S."/>
            <person name="Xu P."/>
            <person name="Storey K.B."/>
            <person name="Huan P."/>
            <person name="Zhang T."/>
            <person name="Zhou Y."/>
            <person name="Zhang J."/>
            <person name="Lin C."/>
            <person name="Li X."/>
            <person name="Xing L."/>
            <person name="Huo D."/>
            <person name="Sun M."/>
            <person name="Wang L."/>
            <person name="Mercier A."/>
            <person name="Li F."/>
            <person name="Yang H."/>
            <person name="Xiang J."/>
        </authorList>
    </citation>
    <scope>NUCLEOTIDE SEQUENCE [LARGE SCALE GENOMIC DNA]</scope>
    <source>
        <strain evidence="2">Shaxun</strain>
        <tissue evidence="2">Muscle</tissue>
    </source>
</reference>
<dbReference type="Proteomes" id="UP000230750">
    <property type="component" value="Unassembled WGS sequence"/>
</dbReference>
<sequence>TPYKEVQESGKKEPDIDVKLKEHSEQLFKSDLFDADSESENEQEKRKKKLKRVRATIVSDDDEDDDDDEGDKKGRCDVWLSWQT</sequence>
<proteinExistence type="predicted"/>
<protein>
    <submittedName>
        <fullName evidence="2">Uncharacterized protein</fullName>
    </submittedName>
</protein>
<gene>
    <name evidence="2" type="ORF">BSL78_00379</name>
</gene>
<name>A0A2G8LR21_STIJA</name>
<evidence type="ECO:0000313" key="3">
    <source>
        <dbReference type="Proteomes" id="UP000230750"/>
    </source>
</evidence>
<feature type="non-terminal residue" evidence="2">
    <location>
        <position position="1"/>
    </location>
</feature>
<dbReference type="EMBL" id="MRZV01000007">
    <property type="protein sequence ID" value="PIK62685.1"/>
    <property type="molecule type" value="Genomic_DNA"/>
</dbReference>